<name>A0A8J5HV29_ZINOF</name>
<protein>
    <recommendedName>
        <fullName evidence="3">CCHC-type domain-containing protein</fullName>
    </recommendedName>
</protein>
<dbReference type="InterPro" id="IPR005162">
    <property type="entry name" value="Retrotrans_gag_dom"/>
</dbReference>
<gene>
    <name evidence="4" type="ORF">ZIOFF_001604</name>
</gene>
<dbReference type="AlphaFoldDB" id="A0A8J5HV29"/>
<feature type="compositionally biased region" description="Basic and acidic residues" evidence="2">
    <location>
        <begin position="197"/>
        <end position="209"/>
    </location>
</feature>
<evidence type="ECO:0000256" key="2">
    <source>
        <dbReference type="SAM" id="MobiDB-lite"/>
    </source>
</evidence>
<dbReference type="Proteomes" id="UP000734854">
    <property type="component" value="Unassembled WGS sequence"/>
</dbReference>
<feature type="compositionally biased region" description="Polar residues" evidence="2">
    <location>
        <begin position="228"/>
        <end position="253"/>
    </location>
</feature>
<sequence>MPRQDGRMIQQLLQVREQESTPRCPTPSAHPVYKQFRELGPTEFKGTTHPIIAEGWIRSLEMIYDFMQLTDEDKVRCTIFMLRDNVQVWWEGAWLTVDLATLTWANFKEVFYRKYFTTDNKTWLAREFLELRQGDSMVAEYARRFERGRYFVPMIASQPVEELKHFIEGLRAVIRRDVRLSRVTTFKEAVDQALMSERDRNDMNKEAQSKRLSYQGRDEQEPGRKKSFPSQYQGKKPPKQTQPHHQIQKSQPAEGTASKVENKVRCLKCEKIHVGQCLTGTDVCYMCKKKGNFARDCPQLKEPTKGRVFSMTQEQVDLDAAIITGEDDFQDMPEDPRAE</sequence>
<dbReference type="InterPro" id="IPR001878">
    <property type="entry name" value="Znf_CCHC"/>
</dbReference>
<reference evidence="4 5" key="1">
    <citation type="submission" date="2020-08" db="EMBL/GenBank/DDBJ databases">
        <title>Plant Genome Project.</title>
        <authorList>
            <person name="Zhang R.-G."/>
        </authorList>
    </citation>
    <scope>NUCLEOTIDE SEQUENCE [LARGE SCALE GENOMIC DNA]</scope>
    <source>
        <tissue evidence="4">Rhizome</tissue>
    </source>
</reference>
<keyword evidence="1" id="KW-0863">Zinc-finger</keyword>
<feature type="region of interest" description="Disordered" evidence="2">
    <location>
        <begin position="197"/>
        <end position="257"/>
    </location>
</feature>
<dbReference type="PANTHER" id="PTHR34482">
    <property type="entry name" value="DNA DAMAGE-INDUCIBLE PROTEIN 1-LIKE"/>
    <property type="match status" value="1"/>
</dbReference>
<organism evidence="4 5">
    <name type="scientific">Zingiber officinale</name>
    <name type="common">Ginger</name>
    <name type="synonym">Amomum zingiber</name>
    <dbReference type="NCBI Taxonomy" id="94328"/>
    <lineage>
        <taxon>Eukaryota</taxon>
        <taxon>Viridiplantae</taxon>
        <taxon>Streptophyta</taxon>
        <taxon>Embryophyta</taxon>
        <taxon>Tracheophyta</taxon>
        <taxon>Spermatophyta</taxon>
        <taxon>Magnoliopsida</taxon>
        <taxon>Liliopsida</taxon>
        <taxon>Zingiberales</taxon>
        <taxon>Zingiberaceae</taxon>
        <taxon>Zingiber</taxon>
    </lineage>
</organism>
<evidence type="ECO:0000313" key="4">
    <source>
        <dbReference type="EMBL" id="KAG6536546.1"/>
    </source>
</evidence>
<dbReference type="InterPro" id="IPR036875">
    <property type="entry name" value="Znf_CCHC_sf"/>
</dbReference>
<dbReference type="EMBL" id="JACMSC010000001">
    <property type="protein sequence ID" value="KAG6536546.1"/>
    <property type="molecule type" value="Genomic_DNA"/>
</dbReference>
<comment type="caution">
    <text evidence="4">The sequence shown here is derived from an EMBL/GenBank/DDBJ whole genome shotgun (WGS) entry which is preliminary data.</text>
</comment>
<dbReference type="GO" id="GO:0008270">
    <property type="term" value="F:zinc ion binding"/>
    <property type="evidence" value="ECO:0007669"/>
    <property type="project" value="UniProtKB-KW"/>
</dbReference>
<feature type="domain" description="CCHC-type" evidence="3">
    <location>
        <begin position="284"/>
        <end position="299"/>
    </location>
</feature>
<dbReference type="PANTHER" id="PTHR34482:SF36">
    <property type="entry name" value="RETROTRANSPOSON GAG DOMAIN-CONTAINING PROTEIN"/>
    <property type="match status" value="1"/>
</dbReference>
<dbReference type="SUPFAM" id="SSF57756">
    <property type="entry name" value="Retrovirus zinc finger-like domains"/>
    <property type="match status" value="1"/>
</dbReference>
<keyword evidence="5" id="KW-1185">Reference proteome</keyword>
<proteinExistence type="predicted"/>
<dbReference type="Pfam" id="PF03732">
    <property type="entry name" value="Retrotrans_gag"/>
    <property type="match status" value="1"/>
</dbReference>
<evidence type="ECO:0000256" key="1">
    <source>
        <dbReference type="PROSITE-ProRule" id="PRU00047"/>
    </source>
</evidence>
<accession>A0A8J5HV29</accession>
<dbReference type="Gene3D" id="4.10.60.10">
    <property type="entry name" value="Zinc finger, CCHC-type"/>
    <property type="match status" value="1"/>
</dbReference>
<evidence type="ECO:0000313" key="5">
    <source>
        <dbReference type="Proteomes" id="UP000734854"/>
    </source>
</evidence>
<dbReference type="GO" id="GO:0003676">
    <property type="term" value="F:nucleic acid binding"/>
    <property type="evidence" value="ECO:0007669"/>
    <property type="project" value="InterPro"/>
</dbReference>
<dbReference type="PROSITE" id="PS50158">
    <property type="entry name" value="ZF_CCHC"/>
    <property type="match status" value="1"/>
</dbReference>
<evidence type="ECO:0000259" key="3">
    <source>
        <dbReference type="PROSITE" id="PS50158"/>
    </source>
</evidence>
<keyword evidence="1" id="KW-0479">Metal-binding</keyword>
<keyword evidence="1" id="KW-0862">Zinc</keyword>